<dbReference type="PANTHER" id="PTHR47293">
    <property type="entry name" value="JACALIN-RELATED LECTIN 3"/>
    <property type="match status" value="1"/>
</dbReference>
<reference evidence="3 4" key="1">
    <citation type="journal article" date="2020" name="IScience">
        <title>Genome Sequencing of the Endangered Kingdonia uniflora (Circaeasteraceae, Ranunculales) Reveals Potential Mechanisms of Evolutionary Specialization.</title>
        <authorList>
            <person name="Sun Y."/>
            <person name="Deng T."/>
            <person name="Zhang A."/>
            <person name="Moore M.J."/>
            <person name="Landis J.B."/>
            <person name="Lin N."/>
            <person name="Zhang H."/>
            <person name="Zhang X."/>
            <person name="Huang J."/>
            <person name="Zhang X."/>
            <person name="Sun H."/>
            <person name="Wang H."/>
        </authorList>
    </citation>
    <scope>NUCLEOTIDE SEQUENCE [LARGE SCALE GENOMIC DNA]</scope>
    <source>
        <strain evidence="3">TB1705</strain>
        <tissue evidence="3">Leaf</tissue>
    </source>
</reference>
<dbReference type="PANTHER" id="PTHR47293:SF68">
    <property type="entry name" value="JACALIN-RELATED LECTIN 3"/>
    <property type="match status" value="1"/>
</dbReference>
<dbReference type="PROSITE" id="PS51752">
    <property type="entry name" value="JACALIN_LECTIN"/>
    <property type="match status" value="1"/>
</dbReference>
<dbReference type="InterPro" id="IPR001229">
    <property type="entry name" value="Jacalin-like_lectin_dom"/>
</dbReference>
<dbReference type="Pfam" id="PF01419">
    <property type="entry name" value="Jacalin"/>
    <property type="match status" value="1"/>
</dbReference>
<name>A0A7J7NA59_9MAGN</name>
<gene>
    <name evidence="3" type="ORF">GIB67_012117</name>
</gene>
<dbReference type="OrthoDB" id="1901752at2759"/>
<feature type="domain" description="Jacalin-type lectin" evidence="2">
    <location>
        <begin position="1"/>
        <end position="118"/>
    </location>
</feature>
<dbReference type="InterPro" id="IPR033734">
    <property type="entry name" value="Jacalin-like_lectin_dom_plant"/>
</dbReference>
<dbReference type="SMART" id="SM00915">
    <property type="entry name" value="Jacalin"/>
    <property type="match status" value="1"/>
</dbReference>
<dbReference type="SUPFAM" id="SSF51101">
    <property type="entry name" value="Mannose-binding lectins"/>
    <property type="match status" value="1"/>
</dbReference>
<comment type="caution">
    <text evidence="3">The sequence shown here is derived from an EMBL/GenBank/DDBJ whole genome shotgun (WGS) entry which is preliminary data.</text>
</comment>
<keyword evidence="4" id="KW-1185">Reference proteome</keyword>
<evidence type="ECO:0000313" key="3">
    <source>
        <dbReference type="EMBL" id="KAF6163758.1"/>
    </source>
</evidence>
<dbReference type="CDD" id="cd09612">
    <property type="entry name" value="Jacalin"/>
    <property type="match status" value="1"/>
</dbReference>
<dbReference type="AlphaFoldDB" id="A0A7J7NA59"/>
<dbReference type="GO" id="GO:0030246">
    <property type="term" value="F:carbohydrate binding"/>
    <property type="evidence" value="ECO:0007669"/>
    <property type="project" value="UniProtKB-KW"/>
</dbReference>
<proteinExistence type="predicted"/>
<evidence type="ECO:0000313" key="4">
    <source>
        <dbReference type="Proteomes" id="UP000541444"/>
    </source>
</evidence>
<dbReference type="Gene3D" id="2.100.10.30">
    <property type="entry name" value="Jacalin-like lectin domain"/>
    <property type="match status" value="1"/>
</dbReference>
<sequence>MVIGHGPEIDSIQTEYDREGNSVWSGKHGGVGSAKVDKIKLDFPHEYLTTVSGYYGSIKSGDTIFILSLTLQTNKLKYGPFSTNQGAYFSFPTTGGMIVGFHGSSAWYLDSIGVYLKPLTKPNPSKVRFIDFSGTHDTVRNTAQKLGKSFERQSFR</sequence>
<evidence type="ECO:0000256" key="1">
    <source>
        <dbReference type="ARBA" id="ARBA00022734"/>
    </source>
</evidence>
<keyword evidence="1" id="KW-0430">Lectin</keyword>
<dbReference type="InterPro" id="IPR036404">
    <property type="entry name" value="Jacalin-like_lectin_dom_sf"/>
</dbReference>
<organism evidence="3 4">
    <name type="scientific">Kingdonia uniflora</name>
    <dbReference type="NCBI Taxonomy" id="39325"/>
    <lineage>
        <taxon>Eukaryota</taxon>
        <taxon>Viridiplantae</taxon>
        <taxon>Streptophyta</taxon>
        <taxon>Embryophyta</taxon>
        <taxon>Tracheophyta</taxon>
        <taxon>Spermatophyta</taxon>
        <taxon>Magnoliopsida</taxon>
        <taxon>Ranunculales</taxon>
        <taxon>Circaeasteraceae</taxon>
        <taxon>Kingdonia</taxon>
    </lineage>
</organism>
<evidence type="ECO:0000259" key="2">
    <source>
        <dbReference type="PROSITE" id="PS51752"/>
    </source>
</evidence>
<protein>
    <recommendedName>
        <fullName evidence="2">Jacalin-type lectin domain-containing protein</fullName>
    </recommendedName>
</protein>
<dbReference type="Proteomes" id="UP000541444">
    <property type="component" value="Unassembled WGS sequence"/>
</dbReference>
<dbReference type="EMBL" id="JACGCM010000965">
    <property type="protein sequence ID" value="KAF6163758.1"/>
    <property type="molecule type" value="Genomic_DNA"/>
</dbReference>
<accession>A0A7J7NA59</accession>